<dbReference type="PROSITE" id="PS00396">
    <property type="entry name" value="TOPO_IA_1"/>
    <property type="match status" value="1"/>
</dbReference>
<evidence type="ECO:0000259" key="8">
    <source>
        <dbReference type="PROSITE" id="PS50880"/>
    </source>
</evidence>
<dbReference type="Pfam" id="PF01751">
    <property type="entry name" value="Toprim"/>
    <property type="match status" value="1"/>
</dbReference>
<evidence type="ECO:0000256" key="1">
    <source>
        <dbReference type="ARBA" id="ARBA00000213"/>
    </source>
</evidence>
<keyword evidence="5" id="KW-0238">DNA-binding</keyword>
<dbReference type="CDD" id="cd00186">
    <property type="entry name" value="TOP1Ac"/>
    <property type="match status" value="1"/>
</dbReference>
<evidence type="ECO:0000256" key="4">
    <source>
        <dbReference type="ARBA" id="ARBA00023029"/>
    </source>
</evidence>
<dbReference type="InterPro" id="IPR003601">
    <property type="entry name" value="Topo_IA_2"/>
</dbReference>
<dbReference type="SMART" id="SM00493">
    <property type="entry name" value="TOPRIM"/>
    <property type="match status" value="1"/>
</dbReference>
<reference evidence="10" key="1">
    <citation type="journal article" date="2020" name="Nature">
        <title>Giant virus diversity and host interactions through global metagenomics.</title>
        <authorList>
            <person name="Schulz F."/>
            <person name="Roux S."/>
            <person name="Paez-Espino D."/>
            <person name="Jungbluth S."/>
            <person name="Walsh D.A."/>
            <person name="Denef V.J."/>
            <person name="McMahon K.D."/>
            <person name="Konstantinidis K.T."/>
            <person name="Eloe-Fadrosh E.A."/>
            <person name="Kyrpides N.C."/>
            <person name="Woyke T."/>
        </authorList>
    </citation>
    <scope>NUCLEOTIDE SEQUENCE</scope>
    <source>
        <strain evidence="10">GVMAG-M-3300023184-105</strain>
    </source>
</reference>
<evidence type="ECO:0000256" key="6">
    <source>
        <dbReference type="ARBA" id="ARBA00023235"/>
    </source>
</evidence>
<dbReference type="PRINTS" id="PR00417">
    <property type="entry name" value="PRTPISMRASEI"/>
</dbReference>
<evidence type="ECO:0000256" key="3">
    <source>
        <dbReference type="ARBA" id="ARBA00012891"/>
    </source>
</evidence>
<dbReference type="SMART" id="SM00437">
    <property type="entry name" value="TOP1Ac"/>
    <property type="match status" value="1"/>
</dbReference>
<dbReference type="Gene3D" id="2.70.20.10">
    <property type="entry name" value="Topoisomerase I, domain 3"/>
    <property type="match status" value="1"/>
</dbReference>
<dbReference type="EC" id="5.6.2.1" evidence="3"/>
<dbReference type="EMBL" id="MN739957">
    <property type="protein sequence ID" value="QHT79980.1"/>
    <property type="molecule type" value="Genomic_DNA"/>
</dbReference>
<protein>
    <recommendedName>
        <fullName evidence="3">DNA topoisomerase</fullName>
        <ecNumber evidence="3">5.6.2.1</ecNumber>
    </recommendedName>
</protein>
<dbReference type="InterPro" id="IPR023405">
    <property type="entry name" value="Topo_IA_core_domain"/>
</dbReference>
<comment type="similarity">
    <text evidence="2">Belongs to the type IA topoisomerase family.</text>
</comment>
<keyword evidence="4" id="KW-0799">Topoisomerase</keyword>
<dbReference type="PANTHER" id="PTHR42785">
    <property type="entry name" value="DNA TOPOISOMERASE, TYPE IA, CORE"/>
    <property type="match status" value="1"/>
</dbReference>
<dbReference type="Pfam" id="PF13368">
    <property type="entry name" value="Toprim_C_rpt"/>
    <property type="match status" value="1"/>
</dbReference>
<feature type="region of interest" description="Disordered" evidence="7">
    <location>
        <begin position="745"/>
        <end position="765"/>
    </location>
</feature>
<evidence type="ECO:0000256" key="5">
    <source>
        <dbReference type="ARBA" id="ARBA00023125"/>
    </source>
</evidence>
<dbReference type="InterPro" id="IPR013497">
    <property type="entry name" value="Topo_IA_cen"/>
</dbReference>
<keyword evidence="6" id="KW-0413">Isomerase</keyword>
<dbReference type="InterPro" id="IPR013826">
    <property type="entry name" value="Topo_IA_cen_sub3"/>
</dbReference>
<dbReference type="Pfam" id="PF01131">
    <property type="entry name" value="Topoisom_bac"/>
    <property type="match status" value="1"/>
</dbReference>
<evidence type="ECO:0000313" key="10">
    <source>
        <dbReference type="EMBL" id="QHT79980.1"/>
    </source>
</evidence>
<dbReference type="Gene3D" id="1.10.290.10">
    <property type="entry name" value="Topoisomerase I, domain 4"/>
    <property type="match status" value="1"/>
</dbReference>
<dbReference type="SUPFAM" id="SSF56712">
    <property type="entry name" value="Prokaryotic type I DNA topoisomerase"/>
    <property type="match status" value="1"/>
</dbReference>
<dbReference type="Gene3D" id="1.10.460.10">
    <property type="entry name" value="Topoisomerase I, domain 2"/>
    <property type="match status" value="2"/>
</dbReference>
<sequence length="831" mass="94102">MPPKFYKRKATGAKSATSATYSKEFGGEHSDAIYLVIVESPSKCAKIESYLGSNYRCIASKGHIRAIDGIKNIDTKNGYAIKFSIIDEKKSHITFMRDCISGFSKQNIILATDDDREGEGIAWHICDLFGLPTETTKRILFHEITKPALLKAIQNPTLLNMDLVRAQHARQVLDILVGYKVSPFLWKHIHNNKTNGLSAGRCQTPALRLVYENDRLVSGGDIETKYKTTGCFFGKNIPFQLNKDFLNTSEIREFLELSKTFSHKLSIAKSKESIRKSPKPFNTSALLQTASNVLHMSPKETMQLCQQLYQAGHITYMRTENTKYSADFLPKVRDYILQKWEKEDYLGDFENILNKDETNPHEAIRVTHIEYPFIAGLEGRLHTLYKLIWRNTVESCMAPAKYNCTTVSISSPKDTCYTNIVEVPVFLGWKIVGERHTEPGAGGESTVAEQNTAAGLLLFFQSLNAKTPVMYNKIESIVTVSHRHSHYTESSLIQKLEDLGIGRPSTFATIVDTIQERGYVKRQDVDGIKLDCTEFVLREHTLEETTKSKTFGQEKNKLVLQPIGLATVEFLVDHFQPLFNYDYTKQMEEDLEKVSVADWQTICEKCENLIKTLAKPVSKMAKPVYLVSSQDGNTQYELCFHQYGTSLKRVTESGETEYKKVNPKIKIDIELAKSGKYVAEELFEIQNDNLGKYKDEDIFIKNGKYGPYIQCGTQTISIKSLGKPLQLVSLEDAIRLLEPETIIDVDDGETQEGRSAPRAPPAPKNPNILRILNSDISIRKGKYGAYIFYMPSDAKKPEFFPLGKMKSKYANMDAPELIKWIGETYNICVAY</sequence>
<dbReference type="AlphaFoldDB" id="A0A6C0HHZ9"/>
<dbReference type="GO" id="GO:0006265">
    <property type="term" value="P:DNA topological change"/>
    <property type="evidence" value="ECO:0007669"/>
    <property type="project" value="InterPro"/>
</dbReference>
<name>A0A6C0HHZ9_9ZZZZ</name>
<dbReference type="Gene3D" id="3.40.50.140">
    <property type="match status" value="1"/>
</dbReference>
<proteinExistence type="inferred from homology"/>
<dbReference type="InterPro" id="IPR006171">
    <property type="entry name" value="TOPRIM_dom"/>
</dbReference>
<feature type="domain" description="Toprim" evidence="8">
    <location>
        <begin position="33"/>
        <end position="144"/>
    </location>
</feature>
<dbReference type="InterPro" id="IPR025589">
    <property type="entry name" value="Toprim_C_rpt"/>
</dbReference>
<dbReference type="InterPro" id="IPR013825">
    <property type="entry name" value="Topo_IA_cen_sub2"/>
</dbReference>
<dbReference type="PANTHER" id="PTHR42785:SF1">
    <property type="entry name" value="DNA TOPOISOMERASE"/>
    <property type="match status" value="1"/>
</dbReference>
<evidence type="ECO:0000259" key="9">
    <source>
        <dbReference type="PROSITE" id="PS52039"/>
    </source>
</evidence>
<dbReference type="SMART" id="SM00436">
    <property type="entry name" value="TOP1Bc"/>
    <property type="match status" value="1"/>
</dbReference>
<evidence type="ECO:0000256" key="2">
    <source>
        <dbReference type="ARBA" id="ARBA00009446"/>
    </source>
</evidence>
<accession>A0A6C0HHZ9</accession>
<comment type="catalytic activity">
    <reaction evidence="1">
        <text>ATP-independent breakage of single-stranded DNA, followed by passage and rejoining.</text>
        <dbReference type="EC" id="5.6.2.1"/>
    </reaction>
</comment>
<dbReference type="PROSITE" id="PS52039">
    <property type="entry name" value="TOPO_IA_2"/>
    <property type="match status" value="1"/>
</dbReference>
<dbReference type="GO" id="GO:0003917">
    <property type="term" value="F:DNA topoisomerase type I (single strand cut, ATP-independent) activity"/>
    <property type="evidence" value="ECO:0007669"/>
    <property type="project" value="UniProtKB-EC"/>
</dbReference>
<organism evidence="10">
    <name type="scientific">viral metagenome</name>
    <dbReference type="NCBI Taxonomy" id="1070528"/>
    <lineage>
        <taxon>unclassified sequences</taxon>
        <taxon>metagenomes</taxon>
        <taxon>organismal metagenomes</taxon>
    </lineage>
</organism>
<dbReference type="InterPro" id="IPR000380">
    <property type="entry name" value="Topo_IA"/>
</dbReference>
<dbReference type="InterPro" id="IPR023406">
    <property type="entry name" value="Topo_IA_AS"/>
</dbReference>
<dbReference type="GO" id="GO:0003677">
    <property type="term" value="F:DNA binding"/>
    <property type="evidence" value="ECO:0007669"/>
    <property type="project" value="UniProtKB-KW"/>
</dbReference>
<dbReference type="InterPro" id="IPR003602">
    <property type="entry name" value="Topo_IA_DNA-bd_dom"/>
</dbReference>
<dbReference type="PROSITE" id="PS50880">
    <property type="entry name" value="TOPRIM"/>
    <property type="match status" value="1"/>
</dbReference>
<evidence type="ECO:0000256" key="7">
    <source>
        <dbReference type="SAM" id="MobiDB-lite"/>
    </source>
</evidence>
<dbReference type="InterPro" id="IPR013824">
    <property type="entry name" value="Topo_IA_cen_sub1"/>
</dbReference>
<feature type="domain" description="Topo IA-type catalytic" evidence="9">
    <location>
        <begin position="160"/>
        <end position="618"/>
    </location>
</feature>